<sequence>MTESSKSTETEIHKVNDDWSIYGEIKEGVLTELLKTSVELISSSKKNFESGAIYGSSKRILQGQIQKIASNIVMLIANRSTGGECFLGERQESPPISELKDDILDSVCIMYSNRFDLILK</sequence>
<dbReference type="EMBL" id="JABBFO010000003">
    <property type="protein sequence ID" value="MBT0726793.1"/>
    <property type="molecule type" value="Genomic_DNA"/>
</dbReference>
<reference evidence="1 2" key="1">
    <citation type="submission" date="2020-04" db="EMBL/GenBank/DDBJ databases">
        <title>Genome sequencing of Rosenbergiella species.</title>
        <authorList>
            <person name="Alvarez-Perez S."/>
            <person name="Lievens B."/>
        </authorList>
    </citation>
    <scope>NUCLEOTIDE SEQUENCE [LARGE SCALE GENOMIC DNA]</scope>
    <source>
        <strain evidence="1 2">CdVSA20.1</strain>
    </source>
</reference>
<evidence type="ECO:0000313" key="1">
    <source>
        <dbReference type="EMBL" id="MBT0726793.1"/>
    </source>
</evidence>
<evidence type="ECO:0000313" key="2">
    <source>
        <dbReference type="Proteomes" id="UP000786875"/>
    </source>
</evidence>
<accession>A0ABS5T759</accession>
<gene>
    <name evidence="1" type="ORF">HGT73_05250</name>
</gene>
<organism evidence="1 2">
    <name type="scientific">Rosenbergiella australiborealis</name>
    <dbReference type="NCBI Taxonomy" id="1544696"/>
    <lineage>
        <taxon>Bacteria</taxon>
        <taxon>Pseudomonadati</taxon>
        <taxon>Pseudomonadota</taxon>
        <taxon>Gammaproteobacteria</taxon>
        <taxon>Enterobacterales</taxon>
        <taxon>Erwiniaceae</taxon>
        <taxon>Rosenbergiella</taxon>
    </lineage>
</organism>
<keyword evidence="2" id="KW-1185">Reference proteome</keyword>
<proteinExistence type="predicted"/>
<comment type="caution">
    <text evidence="1">The sequence shown here is derived from an EMBL/GenBank/DDBJ whole genome shotgun (WGS) entry which is preliminary data.</text>
</comment>
<dbReference type="RefSeq" id="WP_214212613.1">
    <property type="nucleotide sequence ID" value="NZ_JABBFO010000003.1"/>
</dbReference>
<protein>
    <submittedName>
        <fullName evidence="1">Uncharacterized protein</fullName>
    </submittedName>
</protein>
<dbReference type="Proteomes" id="UP000786875">
    <property type="component" value="Unassembled WGS sequence"/>
</dbReference>
<name>A0ABS5T759_9GAMM</name>